<comment type="caution">
    <text evidence="4">The sequence shown here is derived from an EMBL/GenBank/DDBJ whole genome shotgun (WGS) entry which is preliminary data.</text>
</comment>
<dbReference type="AlphaFoldDB" id="A0A9N8EK96"/>
<keyword evidence="5" id="KW-1185">Reference proteome</keyword>
<dbReference type="InterPro" id="IPR001841">
    <property type="entry name" value="Znf_RING"/>
</dbReference>
<keyword evidence="2" id="KW-0812">Transmembrane</keyword>
<evidence type="ECO:0000256" key="2">
    <source>
        <dbReference type="SAM" id="Phobius"/>
    </source>
</evidence>
<evidence type="ECO:0000313" key="5">
    <source>
        <dbReference type="Proteomes" id="UP001153069"/>
    </source>
</evidence>
<name>A0A9N8EK96_9STRA</name>
<sequence>MIRLITNNGNHKIAETFATVTNRFQNNEHQQLSGSEGSRNDRHRFQQGLPYYFDASFPPIDHDNHHLLLLKPLFDPQVWQAKNPSLVFDYSNTTASEGSFNVLPIQQQPQSPETDIIPNILVASLPSLEDHEGQLALELTHEAADSIDAQIIVLLVPPPKSSFWQFDWKQQLADLLRVDRTTKDFDYVVVEPSQTHAFQELLLENGGILLDEFTIRMDDSTTSYNNNNNSRFAILNPLVCFGLPIFFWFLWGRWLGKMADSYLPQSAAILQYNFSSQDVGPPQVLPIHNNDEEPPCCAICLEDMTPGTTKVCVLPCRHYFHPHCMDEWLSHASASHFHRGLQQITSCCWCPLCKYDLTQHCLEQQQRRREASAAAPQSLQPGTQAVEVEWSIPTRHHGRVLARRRSGEIHALPV</sequence>
<dbReference type="PANTHER" id="PTHR22765:SF434">
    <property type="entry name" value="GB|AAD18119.1-RELATED"/>
    <property type="match status" value="1"/>
</dbReference>
<evidence type="ECO:0000313" key="4">
    <source>
        <dbReference type="EMBL" id="CAB9522632.1"/>
    </source>
</evidence>
<evidence type="ECO:0000259" key="3">
    <source>
        <dbReference type="PROSITE" id="PS50089"/>
    </source>
</evidence>
<dbReference type="GO" id="GO:0006511">
    <property type="term" value="P:ubiquitin-dependent protein catabolic process"/>
    <property type="evidence" value="ECO:0007669"/>
    <property type="project" value="TreeGrafter"/>
</dbReference>
<dbReference type="Gene3D" id="3.30.40.10">
    <property type="entry name" value="Zinc/RING finger domain, C3HC4 (zinc finger)"/>
    <property type="match status" value="1"/>
</dbReference>
<dbReference type="GO" id="GO:0061630">
    <property type="term" value="F:ubiquitin protein ligase activity"/>
    <property type="evidence" value="ECO:0007669"/>
    <property type="project" value="TreeGrafter"/>
</dbReference>
<keyword evidence="1" id="KW-0863">Zinc-finger</keyword>
<feature type="transmembrane region" description="Helical" evidence="2">
    <location>
        <begin position="232"/>
        <end position="251"/>
    </location>
</feature>
<keyword evidence="2" id="KW-1133">Transmembrane helix</keyword>
<proteinExistence type="predicted"/>
<dbReference type="Proteomes" id="UP001153069">
    <property type="component" value="Unassembled WGS sequence"/>
</dbReference>
<keyword evidence="1" id="KW-0862">Zinc</keyword>
<evidence type="ECO:0000256" key="1">
    <source>
        <dbReference type="PROSITE-ProRule" id="PRU00175"/>
    </source>
</evidence>
<dbReference type="PANTHER" id="PTHR22765">
    <property type="entry name" value="RING FINGER AND PROTEASE ASSOCIATED DOMAIN-CONTAINING"/>
    <property type="match status" value="1"/>
</dbReference>
<dbReference type="InterPro" id="IPR013083">
    <property type="entry name" value="Znf_RING/FYVE/PHD"/>
</dbReference>
<reference evidence="4" key="1">
    <citation type="submission" date="2020-06" db="EMBL/GenBank/DDBJ databases">
        <authorList>
            <consortium name="Plant Systems Biology data submission"/>
        </authorList>
    </citation>
    <scope>NUCLEOTIDE SEQUENCE</scope>
    <source>
        <strain evidence="4">D6</strain>
    </source>
</reference>
<accession>A0A9N8EK96</accession>
<dbReference type="InterPro" id="IPR051826">
    <property type="entry name" value="E3_ubiquitin-ligase_domain"/>
</dbReference>
<keyword evidence="1" id="KW-0479">Metal-binding</keyword>
<dbReference type="Pfam" id="PF17123">
    <property type="entry name" value="zf-RING_11"/>
    <property type="match status" value="1"/>
</dbReference>
<organism evidence="4 5">
    <name type="scientific">Seminavis robusta</name>
    <dbReference type="NCBI Taxonomy" id="568900"/>
    <lineage>
        <taxon>Eukaryota</taxon>
        <taxon>Sar</taxon>
        <taxon>Stramenopiles</taxon>
        <taxon>Ochrophyta</taxon>
        <taxon>Bacillariophyta</taxon>
        <taxon>Bacillariophyceae</taxon>
        <taxon>Bacillariophycidae</taxon>
        <taxon>Naviculales</taxon>
        <taxon>Naviculaceae</taxon>
        <taxon>Seminavis</taxon>
    </lineage>
</organism>
<keyword evidence="2" id="KW-0472">Membrane</keyword>
<gene>
    <name evidence="4" type="ORF">SEMRO_1325_G262870.1</name>
</gene>
<protein>
    <submittedName>
        <fullName evidence="4">Zinc finger, C3HC4 type (RING finger)</fullName>
    </submittedName>
</protein>
<dbReference type="SMART" id="SM00184">
    <property type="entry name" value="RING"/>
    <property type="match status" value="1"/>
</dbReference>
<feature type="domain" description="RING-type" evidence="3">
    <location>
        <begin position="297"/>
        <end position="354"/>
    </location>
</feature>
<dbReference type="GO" id="GO:0008270">
    <property type="term" value="F:zinc ion binding"/>
    <property type="evidence" value="ECO:0007669"/>
    <property type="project" value="UniProtKB-KW"/>
</dbReference>
<dbReference type="PROSITE" id="PS50089">
    <property type="entry name" value="ZF_RING_2"/>
    <property type="match status" value="1"/>
</dbReference>
<dbReference type="EMBL" id="CAICTM010001323">
    <property type="protein sequence ID" value="CAB9522632.1"/>
    <property type="molecule type" value="Genomic_DNA"/>
</dbReference>
<dbReference type="OrthoDB" id="8062037at2759"/>
<dbReference type="SUPFAM" id="SSF57850">
    <property type="entry name" value="RING/U-box"/>
    <property type="match status" value="1"/>
</dbReference>